<dbReference type="EMBL" id="CAUYUJ010022392">
    <property type="protein sequence ID" value="CAK0910402.1"/>
    <property type="molecule type" value="Genomic_DNA"/>
</dbReference>
<dbReference type="InterPro" id="IPR051549">
    <property type="entry name" value="PEP_Utilizing_Enz"/>
</dbReference>
<evidence type="ECO:0000259" key="1">
    <source>
        <dbReference type="Pfam" id="PF00391"/>
    </source>
</evidence>
<sequence length="487" mass="52989">MERSDDELLKDVKDCIAFLEEGSACTRQFSWAALMPLLHVVGLCSRNIWSFGPDDVQQLLAYIERYGDKPINIQMLSPSGAPLQHLAQGIRSNDEFCSMVLTWPGGGRAADEAARAIVDKLKEDRGEVGDKTRDLLNAVGNWSTGYDITFQTLREDPSTIVQTLQGLLQAEGKKAADTRPTEPKVLKALPASKRSLVDPWISRAKEAQSIREDRFYKGLKPAIGLLRLALLKLARRACEKSGAPADNLENVLEVNSIDQLRDLLDEAKFSLTWEALRKQTAWRRAVVDVPEELPPRPRTGAVSGGGKRWALRIAVVALHAIGRILPENSVVGFLQVLANFQDLERGSSVVQRPPTSTCGEADRPQLPGSEHFRGCATWKYAGTTIGKARVGIEGLTRGEILVMPDTDSSLTVFFTMLAGIVTECGGTLSHAAVTARDPEYNIPCVVGLEGACSNIRTGDTLCVHGATGLVEVLRCSDIVAPPGEQTQ</sequence>
<name>A0ABN9YCA4_9DINO</name>
<dbReference type="PANTHER" id="PTHR43615:SF1">
    <property type="entry name" value="PPDK_N DOMAIN-CONTAINING PROTEIN"/>
    <property type="match status" value="1"/>
</dbReference>
<dbReference type="Gene3D" id="3.50.30.10">
    <property type="entry name" value="Phosphohistidine domain"/>
    <property type="match status" value="1"/>
</dbReference>
<keyword evidence="3" id="KW-1185">Reference proteome</keyword>
<dbReference type="Proteomes" id="UP001189429">
    <property type="component" value="Unassembled WGS sequence"/>
</dbReference>
<dbReference type="InterPro" id="IPR008279">
    <property type="entry name" value="PEP-util_enz_mobile_dom"/>
</dbReference>
<proteinExistence type="predicted"/>
<evidence type="ECO:0000313" key="3">
    <source>
        <dbReference type="Proteomes" id="UP001189429"/>
    </source>
</evidence>
<comment type="caution">
    <text evidence="2">The sequence shown here is derived from an EMBL/GenBank/DDBJ whole genome shotgun (WGS) entry which is preliminary data.</text>
</comment>
<protein>
    <recommendedName>
        <fullName evidence="1">PEP-utilising enzyme mobile domain-containing protein</fullName>
    </recommendedName>
</protein>
<dbReference type="PANTHER" id="PTHR43615">
    <property type="entry name" value="PHOSPHOENOLPYRUVATE SYNTHASE-RELATED"/>
    <property type="match status" value="1"/>
</dbReference>
<dbReference type="SUPFAM" id="SSF52009">
    <property type="entry name" value="Phosphohistidine domain"/>
    <property type="match status" value="1"/>
</dbReference>
<dbReference type="InterPro" id="IPR036637">
    <property type="entry name" value="Phosphohistidine_dom_sf"/>
</dbReference>
<accession>A0ABN9YCA4</accession>
<evidence type="ECO:0000313" key="2">
    <source>
        <dbReference type="EMBL" id="CAK0910402.1"/>
    </source>
</evidence>
<organism evidence="2 3">
    <name type="scientific">Prorocentrum cordatum</name>
    <dbReference type="NCBI Taxonomy" id="2364126"/>
    <lineage>
        <taxon>Eukaryota</taxon>
        <taxon>Sar</taxon>
        <taxon>Alveolata</taxon>
        <taxon>Dinophyceae</taxon>
        <taxon>Prorocentrales</taxon>
        <taxon>Prorocentraceae</taxon>
        <taxon>Prorocentrum</taxon>
    </lineage>
</organism>
<feature type="domain" description="PEP-utilising enzyme mobile" evidence="1">
    <location>
        <begin position="396"/>
        <end position="468"/>
    </location>
</feature>
<gene>
    <name evidence="2" type="ORF">PCOR1329_LOCUS84597</name>
</gene>
<dbReference type="Pfam" id="PF00391">
    <property type="entry name" value="PEP-utilizers"/>
    <property type="match status" value="1"/>
</dbReference>
<reference evidence="2" key="1">
    <citation type="submission" date="2023-10" db="EMBL/GenBank/DDBJ databases">
        <authorList>
            <person name="Chen Y."/>
            <person name="Shah S."/>
            <person name="Dougan E. K."/>
            <person name="Thang M."/>
            <person name="Chan C."/>
        </authorList>
    </citation>
    <scope>NUCLEOTIDE SEQUENCE [LARGE SCALE GENOMIC DNA]</scope>
</reference>